<dbReference type="PANTHER" id="PTHR43445:SF5">
    <property type="entry name" value="UDP-N-ACETYLMURAMATE--L-ALANYL-GAMMA-D-GLUTAMYL-MESO-2,6-DIAMINOHEPTANDIOATE LIGASE"/>
    <property type="match status" value="1"/>
</dbReference>
<dbReference type="Gene3D" id="3.90.190.20">
    <property type="entry name" value="Mur ligase, C-terminal domain"/>
    <property type="match status" value="1"/>
</dbReference>
<dbReference type="Pfam" id="PF02875">
    <property type="entry name" value="Mur_ligase_C"/>
    <property type="match status" value="1"/>
</dbReference>
<sequence length="457" mass="49115">MHIHILGICGTFMGGLAAIAREAGHRVTGCDANVYPPMSEQLRALGIDLLEGYTPDQLALKPDLFVIGNVGTRGNPLIEAILDAGARYTSGPQWLADEVLAGRHVLAVAGTHGKTTTTAMLAWILEAAGLQPGFLVGGVPQNFGVSARLGSDEARAGTGRYFVIEADEYDTAFFDKRSKFVHYRPRTAILNNLEYDHADIFPDLGAIETQFHHLVRTVPASGRLVVNVRDEALARVLARGCWSEVQRFGARKEEPGALRARGEPHAFDVLRGSLKIGRVEWPLLGEHNQLNALAAIGAAEHAGVAPDVAAAALSRFENVRRRMELRGEARGIKVYDDFAHHPTAMRTTLDGLRRKVGGARILVAFEPRSNTMKLGAMKAQLPWALEEADLSFCLQGDYGWDAGEALAPLGQQALVADSVDKLVTAITRAAKPGDHVLVMSNGGFGGIHAKLLAALAL</sequence>
<comment type="caution">
    <text evidence="13">The sequence shown here is derived from an EMBL/GenBank/DDBJ whole genome shotgun (WGS) entry which is preliminary data.</text>
</comment>
<dbReference type="NCBIfam" id="TIGR01081">
    <property type="entry name" value="mpl"/>
    <property type="match status" value="1"/>
</dbReference>
<protein>
    <recommendedName>
        <fullName evidence="9">UDP-N-acetylmuramate--L-alanyl-gamma-D-glutamyl-meso-2,6-diaminoheptandioate ligase</fullName>
        <ecNumber evidence="9">6.3.2.45</ecNumber>
    </recommendedName>
    <alternativeName>
        <fullName evidence="9">Murein peptide ligase</fullName>
    </alternativeName>
    <alternativeName>
        <fullName evidence="9">UDP-N-acetylmuramate:L-alanyl-gamma-D-glutamyl-meso-diaminopimelate ligase</fullName>
    </alternativeName>
</protein>
<reference evidence="13 14" key="1">
    <citation type="submission" date="2020-05" db="EMBL/GenBank/DDBJ databases">
        <title>Aquincola sp. isolate from soil.</title>
        <authorList>
            <person name="Han J."/>
            <person name="Kim D.-U."/>
        </authorList>
    </citation>
    <scope>NUCLEOTIDE SEQUENCE [LARGE SCALE GENOMIC DNA]</scope>
    <source>
        <strain evidence="13 14">S2</strain>
    </source>
</reference>
<gene>
    <name evidence="9 13" type="primary">mpl</name>
    <name evidence="13" type="ORF">HLB44_07055</name>
</gene>
<evidence type="ECO:0000256" key="2">
    <source>
        <dbReference type="ARBA" id="ARBA00022618"/>
    </source>
</evidence>
<accession>A0ABX2ED68</accession>
<keyword evidence="8 9" id="KW-0961">Cell wall biogenesis/degradation</keyword>
<evidence type="ECO:0000256" key="6">
    <source>
        <dbReference type="ARBA" id="ARBA00022984"/>
    </source>
</evidence>
<keyword evidence="5 9" id="KW-0133">Cell shape</keyword>
<comment type="cofactor">
    <cofactor evidence="9">
        <name>Mg(2+)</name>
        <dbReference type="ChEBI" id="CHEBI:18420"/>
    </cofactor>
</comment>
<evidence type="ECO:0000259" key="11">
    <source>
        <dbReference type="Pfam" id="PF02875"/>
    </source>
</evidence>
<keyword evidence="9" id="KW-0460">Magnesium</keyword>
<dbReference type="Pfam" id="PF08245">
    <property type="entry name" value="Mur_ligase_M"/>
    <property type="match status" value="1"/>
</dbReference>
<dbReference type="Proteomes" id="UP000737171">
    <property type="component" value="Unassembled WGS sequence"/>
</dbReference>
<dbReference type="InterPro" id="IPR050061">
    <property type="entry name" value="MurCDEF_pg_biosynth"/>
</dbReference>
<evidence type="ECO:0000256" key="1">
    <source>
        <dbReference type="ARBA" id="ARBA00022598"/>
    </source>
</evidence>
<dbReference type="EMBL" id="JABRWJ010000002">
    <property type="protein sequence ID" value="NRF66736.1"/>
    <property type="molecule type" value="Genomic_DNA"/>
</dbReference>
<dbReference type="InterPro" id="IPR005757">
    <property type="entry name" value="Mpl"/>
</dbReference>
<evidence type="ECO:0000256" key="4">
    <source>
        <dbReference type="ARBA" id="ARBA00022840"/>
    </source>
</evidence>
<evidence type="ECO:0000313" key="13">
    <source>
        <dbReference type="EMBL" id="NRF66736.1"/>
    </source>
</evidence>
<feature type="domain" description="Mur ligase C-terminal" evidence="11">
    <location>
        <begin position="321"/>
        <end position="442"/>
    </location>
</feature>
<dbReference type="Gene3D" id="3.40.1190.10">
    <property type="entry name" value="Mur-like, catalytic domain"/>
    <property type="match status" value="1"/>
</dbReference>
<keyword evidence="4 9" id="KW-0067">ATP-binding</keyword>
<dbReference type="Gene3D" id="3.40.50.720">
    <property type="entry name" value="NAD(P)-binding Rossmann-like Domain"/>
    <property type="match status" value="1"/>
</dbReference>
<feature type="domain" description="Mur ligase central" evidence="12">
    <location>
        <begin position="108"/>
        <end position="299"/>
    </location>
</feature>
<dbReference type="InterPro" id="IPR004101">
    <property type="entry name" value="Mur_ligase_C"/>
</dbReference>
<dbReference type="RefSeq" id="WP_173121844.1">
    <property type="nucleotide sequence ID" value="NZ_JABRWJ010000002.1"/>
</dbReference>
<dbReference type="Pfam" id="PF01225">
    <property type="entry name" value="Mur_ligase"/>
    <property type="match status" value="1"/>
</dbReference>
<keyword evidence="6 9" id="KW-0573">Peptidoglycan synthesis</keyword>
<evidence type="ECO:0000256" key="9">
    <source>
        <dbReference type="HAMAP-Rule" id="MF_02020"/>
    </source>
</evidence>
<comment type="catalytic activity">
    <reaction evidence="9">
        <text>UDP-N-acetyl-alpha-D-muramate + L-alanyl-gamma-D-glutamyl-meso-2,6-diaminopimelate + ATP = UDP-N-acetyl-alpha-D-muramoyl-L-alanyl-gamma-D-glutamyl-meso-2,6-diaminopimelate + ADP + phosphate + H(+)</text>
        <dbReference type="Rhea" id="RHEA:29563"/>
        <dbReference type="ChEBI" id="CHEBI:15378"/>
        <dbReference type="ChEBI" id="CHEBI:30616"/>
        <dbReference type="ChEBI" id="CHEBI:43474"/>
        <dbReference type="ChEBI" id="CHEBI:61401"/>
        <dbReference type="ChEBI" id="CHEBI:70757"/>
        <dbReference type="ChEBI" id="CHEBI:83905"/>
        <dbReference type="ChEBI" id="CHEBI:456216"/>
        <dbReference type="EC" id="6.3.2.45"/>
    </reaction>
</comment>
<keyword evidence="7 9" id="KW-0131">Cell cycle</keyword>
<keyword evidence="1 9" id="KW-0436">Ligase</keyword>
<comment type="similarity">
    <text evidence="9">Belongs to the MurCDEF family. Mpl subfamily.</text>
</comment>
<dbReference type="InterPro" id="IPR036615">
    <property type="entry name" value="Mur_ligase_C_dom_sf"/>
</dbReference>
<keyword evidence="14" id="KW-1185">Reference proteome</keyword>
<evidence type="ECO:0000256" key="3">
    <source>
        <dbReference type="ARBA" id="ARBA00022741"/>
    </source>
</evidence>
<evidence type="ECO:0000259" key="12">
    <source>
        <dbReference type="Pfam" id="PF08245"/>
    </source>
</evidence>
<proteinExistence type="inferred from homology"/>
<keyword evidence="2 9" id="KW-0132">Cell division</keyword>
<evidence type="ECO:0000313" key="14">
    <source>
        <dbReference type="Proteomes" id="UP000737171"/>
    </source>
</evidence>
<dbReference type="InterPro" id="IPR013221">
    <property type="entry name" value="Mur_ligase_cen"/>
</dbReference>
<feature type="binding site" evidence="9">
    <location>
        <begin position="110"/>
        <end position="116"/>
    </location>
    <ligand>
        <name>ATP</name>
        <dbReference type="ChEBI" id="CHEBI:30616"/>
    </ligand>
</feature>
<feature type="domain" description="Mur ligase N-terminal catalytic" evidence="10">
    <location>
        <begin position="2"/>
        <end position="97"/>
    </location>
</feature>
<dbReference type="SUPFAM" id="SSF53244">
    <property type="entry name" value="MurD-like peptide ligases, peptide-binding domain"/>
    <property type="match status" value="1"/>
</dbReference>
<name>A0ABX2ED68_9BURK</name>
<evidence type="ECO:0000256" key="7">
    <source>
        <dbReference type="ARBA" id="ARBA00023306"/>
    </source>
</evidence>
<evidence type="ECO:0000256" key="8">
    <source>
        <dbReference type="ARBA" id="ARBA00023316"/>
    </source>
</evidence>
<keyword evidence="3 9" id="KW-0547">Nucleotide-binding</keyword>
<dbReference type="SUPFAM" id="SSF51984">
    <property type="entry name" value="MurCD N-terminal domain"/>
    <property type="match status" value="1"/>
</dbReference>
<evidence type="ECO:0000256" key="5">
    <source>
        <dbReference type="ARBA" id="ARBA00022960"/>
    </source>
</evidence>
<evidence type="ECO:0000259" key="10">
    <source>
        <dbReference type="Pfam" id="PF01225"/>
    </source>
</evidence>
<dbReference type="PANTHER" id="PTHR43445">
    <property type="entry name" value="UDP-N-ACETYLMURAMATE--L-ALANINE LIGASE-RELATED"/>
    <property type="match status" value="1"/>
</dbReference>
<dbReference type="HAMAP" id="MF_02020">
    <property type="entry name" value="Mpl"/>
    <property type="match status" value="1"/>
</dbReference>
<dbReference type="GO" id="GO:0016874">
    <property type="term" value="F:ligase activity"/>
    <property type="evidence" value="ECO:0007669"/>
    <property type="project" value="UniProtKB-KW"/>
</dbReference>
<comment type="pathway">
    <text evidence="9">Cell wall biogenesis; peptidoglycan recycling.</text>
</comment>
<dbReference type="InterPro" id="IPR036565">
    <property type="entry name" value="Mur-like_cat_sf"/>
</dbReference>
<dbReference type="SUPFAM" id="SSF53623">
    <property type="entry name" value="MurD-like peptide ligases, catalytic domain"/>
    <property type="match status" value="1"/>
</dbReference>
<dbReference type="InterPro" id="IPR000713">
    <property type="entry name" value="Mur_ligase_N"/>
</dbReference>
<comment type="function">
    <text evidence="9">Reutilizes the intact tripeptide L-alanyl-gamma-D-glutamyl-meso-diaminopimelate by linking it to UDP-N-acetylmuramate.</text>
</comment>
<organism evidence="13 14">
    <name type="scientific">Pseudaquabacterium terrae</name>
    <dbReference type="NCBI Taxonomy" id="2732868"/>
    <lineage>
        <taxon>Bacteria</taxon>
        <taxon>Pseudomonadati</taxon>
        <taxon>Pseudomonadota</taxon>
        <taxon>Betaproteobacteria</taxon>
        <taxon>Burkholderiales</taxon>
        <taxon>Sphaerotilaceae</taxon>
        <taxon>Pseudaquabacterium</taxon>
    </lineage>
</organism>
<dbReference type="EC" id="6.3.2.45" evidence="9"/>